<name>A0A2N9FXH0_FAGSY</name>
<dbReference type="AlphaFoldDB" id="A0A2N9FXH0"/>
<dbReference type="EMBL" id="OIVN01001240">
    <property type="protein sequence ID" value="SPC91651.1"/>
    <property type="molecule type" value="Genomic_DNA"/>
</dbReference>
<evidence type="ECO:0000313" key="1">
    <source>
        <dbReference type="EMBL" id="SPC91651.1"/>
    </source>
</evidence>
<gene>
    <name evidence="1" type="ORF">FSB_LOCUS19533</name>
</gene>
<organism evidence="1">
    <name type="scientific">Fagus sylvatica</name>
    <name type="common">Beechnut</name>
    <dbReference type="NCBI Taxonomy" id="28930"/>
    <lineage>
        <taxon>Eukaryota</taxon>
        <taxon>Viridiplantae</taxon>
        <taxon>Streptophyta</taxon>
        <taxon>Embryophyta</taxon>
        <taxon>Tracheophyta</taxon>
        <taxon>Spermatophyta</taxon>
        <taxon>Magnoliopsida</taxon>
        <taxon>eudicotyledons</taxon>
        <taxon>Gunneridae</taxon>
        <taxon>Pentapetalae</taxon>
        <taxon>rosids</taxon>
        <taxon>fabids</taxon>
        <taxon>Fagales</taxon>
        <taxon>Fagaceae</taxon>
        <taxon>Fagus</taxon>
    </lineage>
</organism>
<accession>A0A2N9FXH0</accession>
<sequence length="151" mass="16760">MVNVTTSASSCGWWMFLALSSLNEITWSSIFKLFRDLESDQDVMWPAERKLSWTTGKTVFGGVTVVSVEATVEDLVDGHVQGREAAGSFFTSVGRACVLPLGLWIVLPGRLIPGRIESSIFWFFPLSAEELVSGLECILRIYELLGLVHQF</sequence>
<proteinExistence type="predicted"/>
<reference evidence="1" key="1">
    <citation type="submission" date="2018-02" db="EMBL/GenBank/DDBJ databases">
        <authorList>
            <person name="Cohen D.B."/>
            <person name="Kent A.D."/>
        </authorList>
    </citation>
    <scope>NUCLEOTIDE SEQUENCE</scope>
</reference>
<protein>
    <submittedName>
        <fullName evidence="1">Uncharacterized protein</fullName>
    </submittedName>
</protein>